<keyword evidence="3" id="KW-1185">Reference proteome</keyword>
<reference evidence="3" key="1">
    <citation type="journal article" date="2019" name="Int. J. Syst. Evol. Microbiol.">
        <title>The Global Catalogue of Microorganisms (GCM) 10K type strain sequencing project: providing services to taxonomists for standard genome sequencing and annotation.</title>
        <authorList>
            <consortium name="The Broad Institute Genomics Platform"/>
            <consortium name="The Broad Institute Genome Sequencing Center for Infectious Disease"/>
            <person name="Wu L."/>
            <person name="Ma J."/>
        </authorList>
    </citation>
    <scope>NUCLEOTIDE SEQUENCE [LARGE SCALE GENOMIC DNA]</scope>
    <source>
        <strain evidence="3">JCM30009</strain>
    </source>
</reference>
<evidence type="ECO:0000313" key="2">
    <source>
        <dbReference type="EMBL" id="MFC6120950.1"/>
    </source>
</evidence>
<protein>
    <recommendedName>
        <fullName evidence="4">Integrase</fullName>
    </recommendedName>
</protein>
<evidence type="ECO:0000313" key="3">
    <source>
        <dbReference type="Proteomes" id="UP001596169"/>
    </source>
</evidence>
<organism evidence="2 3">
    <name type="scientific">Citrobacter bitternis</name>
    <dbReference type="NCBI Taxonomy" id="1585982"/>
    <lineage>
        <taxon>Bacteria</taxon>
        <taxon>Pseudomonadati</taxon>
        <taxon>Pseudomonadota</taxon>
        <taxon>Gammaproteobacteria</taxon>
        <taxon>Enterobacterales</taxon>
        <taxon>Enterobacteriaceae</taxon>
        <taxon>Citrobacter</taxon>
    </lineage>
</organism>
<evidence type="ECO:0008006" key="4">
    <source>
        <dbReference type="Google" id="ProtNLM"/>
    </source>
</evidence>
<dbReference type="Proteomes" id="UP001596169">
    <property type="component" value="Unassembled WGS sequence"/>
</dbReference>
<proteinExistence type="predicted"/>
<accession>A0ABW1PXU4</accession>
<comment type="caution">
    <text evidence="2">The sequence shown here is derived from an EMBL/GenBank/DDBJ whole genome shotgun (WGS) entry which is preliminary data.</text>
</comment>
<sequence>MAHMTIAAHLCAREITGPQPSAPVSRVPGNELASKTRAGQNDDAAMIYTDDAAEAWL</sequence>
<dbReference type="EMBL" id="JBHSRG010000004">
    <property type="protein sequence ID" value="MFC6120950.1"/>
    <property type="molecule type" value="Genomic_DNA"/>
</dbReference>
<gene>
    <name evidence="2" type="ORF">ACFPZP_07730</name>
</gene>
<name>A0ABW1PXU4_9ENTR</name>
<evidence type="ECO:0000256" key="1">
    <source>
        <dbReference type="SAM" id="MobiDB-lite"/>
    </source>
</evidence>
<feature type="region of interest" description="Disordered" evidence="1">
    <location>
        <begin position="17"/>
        <end position="38"/>
    </location>
</feature>
<dbReference type="RefSeq" id="WP_158276522.1">
    <property type="nucleotide sequence ID" value="NZ_JBHSRG010000004.1"/>
</dbReference>